<keyword evidence="1" id="KW-0812">Transmembrane</keyword>
<reference evidence="1" key="1">
    <citation type="submission" date="2022-04" db="EMBL/GenBank/DDBJ databases">
        <title>Genome of the entomopathogenic fungus Entomophthora muscae.</title>
        <authorList>
            <person name="Elya C."/>
            <person name="Lovett B.R."/>
            <person name="Lee E."/>
            <person name="Macias A.M."/>
            <person name="Hajek A.E."/>
            <person name="De Bivort B.L."/>
            <person name="Kasson M.T."/>
            <person name="De Fine Licht H.H."/>
            <person name="Stajich J.E."/>
        </authorList>
    </citation>
    <scope>NUCLEOTIDE SEQUENCE</scope>
    <source>
        <strain evidence="1">Berkeley</strain>
    </source>
</reference>
<dbReference type="Proteomes" id="UP001165960">
    <property type="component" value="Unassembled WGS sequence"/>
</dbReference>
<dbReference type="EMBL" id="QTSX02002303">
    <property type="protein sequence ID" value="KAJ9076264.1"/>
    <property type="molecule type" value="Genomic_DNA"/>
</dbReference>
<organism evidence="1 2">
    <name type="scientific">Entomophthora muscae</name>
    <dbReference type="NCBI Taxonomy" id="34485"/>
    <lineage>
        <taxon>Eukaryota</taxon>
        <taxon>Fungi</taxon>
        <taxon>Fungi incertae sedis</taxon>
        <taxon>Zoopagomycota</taxon>
        <taxon>Entomophthoromycotina</taxon>
        <taxon>Entomophthoromycetes</taxon>
        <taxon>Entomophthorales</taxon>
        <taxon>Entomophthoraceae</taxon>
        <taxon>Entomophthora</taxon>
    </lineage>
</organism>
<gene>
    <name evidence="1" type="primary">SHO1_11</name>
    <name evidence="1" type="ORF">DSO57_1027927</name>
</gene>
<keyword evidence="2" id="KW-1185">Reference proteome</keyword>
<sequence>MTARIRYPHTVASGDRCASEFAGINSRLPPYGWWFSKGFEARPYNHVAVEVWGGFGLLWFLAAYLSLLVLTTFFCISRDKVVTFRLPLIASKTVGFVFGILGIKLVLDHGTRASLIAASGFALINVSLSAYVVVFGKDDQTKQMNHAAVHPSYTPNGKNNGAYGFKIGPSPLIAKKSLSGPQSPTCYYSRIQSPLPPISYPLKACALYTYKANPEDPKELSFYQGEILDVSENRGKWWQARKADMSVGIAPSNYLQIIKNDS</sequence>
<comment type="caution">
    <text evidence="1">The sequence shown here is derived from an EMBL/GenBank/DDBJ whole genome shotgun (WGS) entry which is preliminary data.</text>
</comment>
<evidence type="ECO:0000313" key="1">
    <source>
        <dbReference type="EMBL" id="KAJ9076264.1"/>
    </source>
</evidence>
<accession>A0ACC2TNP3</accession>
<evidence type="ECO:0000313" key="2">
    <source>
        <dbReference type="Proteomes" id="UP001165960"/>
    </source>
</evidence>
<keyword evidence="1" id="KW-0472">Membrane</keyword>
<name>A0ACC2TNP3_9FUNG</name>
<protein>
    <submittedName>
        <fullName evidence="1">Transmembrane osmosensor</fullName>
    </submittedName>
</protein>
<proteinExistence type="predicted"/>